<gene>
    <name evidence="5" type="ORF">KQX54_006688</name>
</gene>
<organism evidence="5 6">
    <name type="scientific">Cotesia glomerata</name>
    <name type="common">Lepidopteran parasitic wasp</name>
    <name type="synonym">Apanteles glomeratus</name>
    <dbReference type="NCBI Taxonomy" id="32391"/>
    <lineage>
        <taxon>Eukaryota</taxon>
        <taxon>Metazoa</taxon>
        <taxon>Ecdysozoa</taxon>
        <taxon>Arthropoda</taxon>
        <taxon>Hexapoda</taxon>
        <taxon>Insecta</taxon>
        <taxon>Pterygota</taxon>
        <taxon>Neoptera</taxon>
        <taxon>Endopterygota</taxon>
        <taxon>Hymenoptera</taxon>
        <taxon>Apocrita</taxon>
        <taxon>Ichneumonoidea</taxon>
        <taxon>Braconidae</taxon>
        <taxon>Microgastrinae</taxon>
        <taxon>Cotesia</taxon>
    </lineage>
</organism>
<evidence type="ECO:0000259" key="4">
    <source>
        <dbReference type="PROSITE" id="PS01180"/>
    </source>
</evidence>
<evidence type="ECO:0000256" key="2">
    <source>
        <dbReference type="ARBA" id="ARBA00023157"/>
    </source>
</evidence>
<keyword evidence="6" id="KW-1185">Reference proteome</keyword>
<name>A0AAV7J667_COTGL</name>
<dbReference type="CDD" id="cd00041">
    <property type="entry name" value="CUB"/>
    <property type="match status" value="1"/>
</dbReference>
<protein>
    <recommendedName>
        <fullName evidence="4">CUB domain-containing protein</fullName>
    </recommendedName>
</protein>
<comment type="caution">
    <text evidence="5">The sequence shown here is derived from an EMBL/GenBank/DDBJ whole genome shotgun (WGS) entry which is preliminary data.</text>
</comment>
<keyword evidence="1" id="KW-0677">Repeat</keyword>
<dbReference type="InterPro" id="IPR035914">
    <property type="entry name" value="Sperma_CUB_dom_sf"/>
</dbReference>
<dbReference type="EMBL" id="JAHXZJ010000001">
    <property type="protein sequence ID" value="KAH0567103.1"/>
    <property type="molecule type" value="Genomic_DNA"/>
</dbReference>
<dbReference type="AlphaFoldDB" id="A0AAV7J667"/>
<dbReference type="InterPro" id="IPR000859">
    <property type="entry name" value="CUB_dom"/>
</dbReference>
<comment type="caution">
    <text evidence="3">Lacks conserved residue(s) required for the propagation of feature annotation.</text>
</comment>
<dbReference type="Gene3D" id="2.60.120.290">
    <property type="entry name" value="Spermadhesin, CUB domain"/>
    <property type="match status" value="1"/>
</dbReference>
<evidence type="ECO:0000256" key="1">
    <source>
        <dbReference type="ARBA" id="ARBA00022737"/>
    </source>
</evidence>
<reference evidence="5 6" key="1">
    <citation type="journal article" date="2021" name="J. Hered.">
        <title>A chromosome-level genome assembly of the parasitoid wasp, Cotesia glomerata (Hymenoptera: Braconidae).</title>
        <authorList>
            <person name="Pinto B.J."/>
            <person name="Weis J.J."/>
            <person name="Gamble T."/>
            <person name="Ode P.J."/>
            <person name="Paul R."/>
            <person name="Zaspel J.M."/>
        </authorList>
    </citation>
    <scope>NUCLEOTIDE SEQUENCE [LARGE SCALE GENOMIC DNA]</scope>
    <source>
        <strain evidence="5">CgM1</strain>
    </source>
</reference>
<evidence type="ECO:0000313" key="6">
    <source>
        <dbReference type="Proteomes" id="UP000826195"/>
    </source>
</evidence>
<proteinExistence type="predicted"/>
<dbReference type="Proteomes" id="UP000826195">
    <property type="component" value="Unassembled WGS sequence"/>
</dbReference>
<accession>A0AAV7J667</accession>
<keyword evidence="2" id="KW-1015">Disulfide bond</keyword>
<dbReference type="PANTHER" id="PTHR24251">
    <property type="entry name" value="OVOCHYMASE-RELATED"/>
    <property type="match status" value="1"/>
</dbReference>
<dbReference type="Pfam" id="PF00431">
    <property type="entry name" value="CUB"/>
    <property type="match status" value="1"/>
</dbReference>
<dbReference type="SMART" id="SM00042">
    <property type="entry name" value="CUB"/>
    <property type="match status" value="1"/>
</dbReference>
<evidence type="ECO:0000313" key="5">
    <source>
        <dbReference type="EMBL" id="KAH0567103.1"/>
    </source>
</evidence>
<sequence>MSHPNITGAFEAEYETVCNQFVELESEMVSNLESPNYPENYKPNKNCSWYFIAPENHRINIKFYFFVIESSQNCENDYVSIGVRNAWQVNSTERKVYVKFFTNESKQDKVKKNKVLAQVVRSNSTYSRHLIEFYWASKSSNLNVPSRVHIVAEGPVRHRRGRPFALRRLRKPKRHTFYLIPYFEKTSLTTTTTTTAITEKYTDT</sequence>
<evidence type="ECO:0000256" key="3">
    <source>
        <dbReference type="PROSITE-ProRule" id="PRU00059"/>
    </source>
</evidence>
<feature type="domain" description="CUB" evidence="4">
    <location>
        <begin position="18"/>
        <end position="81"/>
    </location>
</feature>
<dbReference type="SUPFAM" id="SSF49854">
    <property type="entry name" value="Spermadhesin, CUB domain"/>
    <property type="match status" value="1"/>
</dbReference>
<dbReference type="PROSITE" id="PS01180">
    <property type="entry name" value="CUB"/>
    <property type="match status" value="1"/>
</dbReference>